<evidence type="ECO:0000313" key="7">
    <source>
        <dbReference type="EMBL" id="CUQ09001.1"/>
    </source>
</evidence>
<proteinExistence type="predicted"/>
<feature type="binding site" evidence="3">
    <location>
        <position position="130"/>
    </location>
    <ligand>
        <name>Zn(2+)</name>
        <dbReference type="ChEBI" id="CHEBI:29105"/>
        <label>2</label>
    </ligand>
</feature>
<dbReference type="EC" id="4.1.2.13" evidence="5 6"/>
<reference evidence="11 12" key="3">
    <citation type="submission" date="2015-09" db="EMBL/GenBank/DDBJ databases">
        <authorList>
            <consortium name="Pathogen Informatics"/>
        </authorList>
    </citation>
    <scope>NUCLEOTIDE SEQUENCE [LARGE SCALE GENOMIC DNA]</scope>
    <source>
        <strain evidence="7 12">2789STDY5834908</strain>
        <strain evidence="6 11">2789STDY5834959</strain>
    </source>
</reference>
<dbReference type="AlphaFoldDB" id="D4MYB1"/>
<feature type="active site" description="Proton donor" evidence="1">
    <location>
        <position position="78"/>
    </location>
</feature>
<feature type="binding site" evidence="3">
    <location>
        <position position="202"/>
    </location>
    <ligand>
        <name>Zn(2+)</name>
        <dbReference type="ChEBI" id="CHEBI:29105"/>
        <label>1</label>
        <note>catalytic</note>
    </ligand>
</feature>
<dbReference type="CDD" id="cd00947">
    <property type="entry name" value="TBP_aldolase_IIB"/>
    <property type="match status" value="1"/>
</dbReference>
<evidence type="ECO:0000313" key="5">
    <source>
        <dbReference type="EMBL" id="CBL37606.1"/>
    </source>
</evidence>
<dbReference type="Proteomes" id="UP001644750">
    <property type="component" value="Unassembled WGS sequence"/>
</dbReference>
<dbReference type="Proteomes" id="UP000095553">
    <property type="component" value="Unassembled WGS sequence"/>
</dbReference>
<dbReference type="KEGG" id="bprl:CL2_05410"/>
<reference evidence="8" key="6">
    <citation type="submission" date="2020-02" db="EMBL/GenBank/DDBJ databases">
        <authorList>
            <person name="Littmann E."/>
            <person name="Sorbara M."/>
        </authorList>
    </citation>
    <scope>NUCLEOTIDE SEQUENCE</scope>
    <source>
        <strain evidence="8">MSK.14.57</strain>
    </source>
</reference>
<reference evidence="4 13" key="4">
    <citation type="journal article" date="2016" name="Sci. Rep.">
        <title>Accelerated dysbiosis of gut microbiota during aggravation of DSS-induced colitis by a butyrate-producing bacterium.</title>
        <authorList>
            <person name="Zhang Q."/>
            <person name="Wu Y."/>
            <person name="Wang J."/>
            <person name="Wu G."/>
            <person name="Long W."/>
            <person name="Xue Z."/>
            <person name="Wang L."/>
            <person name="Zhang X."/>
            <person name="Pang X."/>
            <person name="Zhao Y."/>
            <person name="Zhao L."/>
            <person name="Zhang C."/>
        </authorList>
    </citation>
    <scope>NUCLEOTIDE SEQUENCE [LARGE SCALE GENOMIC DNA]</scope>
    <source>
        <strain evidence="4 13">BPB5</strain>
    </source>
</reference>
<dbReference type="InterPro" id="IPR050246">
    <property type="entry name" value="Class_II_FBP_aldolase"/>
</dbReference>
<evidence type="ECO:0000313" key="12">
    <source>
        <dbReference type="Proteomes" id="UP000095564"/>
    </source>
</evidence>
<evidence type="ECO:0000313" key="6">
    <source>
        <dbReference type="EMBL" id="CUM71012.1"/>
    </source>
</evidence>
<evidence type="ECO:0000313" key="10">
    <source>
        <dbReference type="Proteomes" id="UP000008960"/>
    </source>
</evidence>
<accession>D4MYB1</accession>
<dbReference type="Proteomes" id="UP000008960">
    <property type="component" value="Chromosome"/>
</dbReference>
<evidence type="ECO:0000313" key="8">
    <source>
        <dbReference type="EMBL" id="NSJ78715.1"/>
    </source>
</evidence>
<dbReference type="InterPro" id="IPR013785">
    <property type="entry name" value="Aldolase_TIM"/>
</dbReference>
<dbReference type="Proteomes" id="UP001243496">
    <property type="component" value="Chromosome"/>
</dbReference>
<evidence type="ECO:0000313" key="11">
    <source>
        <dbReference type="Proteomes" id="UP000095553"/>
    </source>
</evidence>
<keyword evidence="14" id="KW-1185">Reference proteome</keyword>
<dbReference type="PANTHER" id="PTHR30304:SF0">
    <property type="entry name" value="D-TAGATOSE-1,6-BISPHOSPHATE ALDOLASE SUBUNIT GATY-RELATED"/>
    <property type="match status" value="1"/>
</dbReference>
<dbReference type="PATRIC" id="fig|245018.3.peg.722"/>
<dbReference type="NCBIfam" id="TIGR00167">
    <property type="entry name" value="cbbA"/>
    <property type="match status" value="1"/>
</dbReference>
<feature type="binding site" evidence="2">
    <location>
        <begin position="224"/>
        <end position="227"/>
    </location>
    <ligand>
        <name>dihydroxyacetone phosphate</name>
        <dbReference type="ChEBI" id="CHEBI:57642"/>
    </ligand>
</feature>
<dbReference type="Proteomes" id="UP000188159">
    <property type="component" value="Chromosome"/>
</dbReference>
<feature type="binding site" evidence="3">
    <location>
        <position position="100"/>
    </location>
    <ligand>
        <name>Zn(2+)</name>
        <dbReference type="ChEBI" id="CHEBI:29105"/>
        <label>2</label>
    </ligand>
</feature>
<dbReference type="OrthoDB" id="9803995at2"/>
<gene>
    <name evidence="7" type="primary">fba_3</name>
    <name evidence="6" type="synonym">fba_1</name>
    <name evidence="5" type="ORF">CL2_05410</name>
    <name evidence="4" type="ORF">DO83_08695</name>
    <name evidence="7" type="ORF">ERS852520_03024</name>
    <name evidence="6" type="ORF">ERS852571_00108</name>
    <name evidence="8" type="ORF">G5A72_03730</name>
    <name evidence="9" type="ORF">RBI15_13330</name>
</gene>
<reference evidence="5 10" key="1">
    <citation type="submission" date="2010-03" db="EMBL/GenBank/DDBJ databases">
        <title>The genome sequence of Clostridiales sp. SSC/2.</title>
        <authorList>
            <consortium name="metaHIT consortium -- http://www.metahit.eu/"/>
            <person name="Pajon A."/>
            <person name="Turner K."/>
            <person name="Parkhill J."/>
            <person name="Duncan S."/>
            <person name="Flint H."/>
        </authorList>
    </citation>
    <scope>NUCLEOTIDE SEQUENCE [LARGE SCALE GENOMIC DNA]</scope>
    <source>
        <strain evidence="5 10">SSC/2</strain>
    </source>
</reference>
<dbReference type="GO" id="GO:0005975">
    <property type="term" value="P:carbohydrate metabolic process"/>
    <property type="evidence" value="ECO:0007669"/>
    <property type="project" value="InterPro"/>
</dbReference>
<keyword evidence="5" id="KW-0456">Lyase</keyword>
<evidence type="ECO:0000256" key="3">
    <source>
        <dbReference type="PIRSR" id="PIRSR001359-3"/>
    </source>
</evidence>
<dbReference type="PANTHER" id="PTHR30304">
    <property type="entry name" value="D-TAGATOSE-1,6-BISPHOSPHATE ALDOLASE"/>
    <property type="match status" value="1"/>
</dbReference>
<evidence type="ECO:0000256" key="2">
    <source>
        <dbReference type="PIRSR" id="PIRSR001359-2"/>
    </source>
</evidence>
<dbReference type="RefSeq" id="WP_008393474.1">
    <property type="nucleotide sequence ID" value="NC_021016.1"/>
</dbReference>
<feature type="binding site" evidence="2">
    <location>
        <position position="175"/>
    </location>
    <ligand>
        <name>dihydroxyacetone phosphate</name>
        <dbReference type="ChEBI" id="CHEBI:57642"/>
    </ligand>
</feature>
<dbReference type="Proteomes" id="UP000095564">
    <property type="component" value="Unassembled WGS sequence"/>
</dbReference>
<keyword evidence="3" id="KW-0862">Zinc</keyword>
<dbReference type="PIRSF" id="PIRSF001359">
    <property type="entry name" value="F_bP_aldolase_II"/>
    <property type="match status" value="1"/>
</dbReference>
<dbReference type="InterPro" id="IPR000771">
    <property type="entry name" value="FBA_II"/>
</dbReference>
<evidence type="ECO:0000313" key="14">
    <source>
        <dbReference type="Proteomes" id="UP001644750"/>
    </source>
</evidence>
<evidence type="ECO:0000313" key="9">
    <source>
        <dbReference type="EMBL" id="WMD16322.1"/>
    </source>
</evidence>
<organism evidence="5 10">
    <name type="scientific">Anaerostipes hadrus</name>
    <dbReference type="NCBI Taxonomy" id="649756"/>
    <lineage>
        <taxon>Bacteria</taxon>
        <taxon>Bacillati</taxon>
        <taxon>Bacillota</taxon>
        <taxon>Clostridia</taxon>
        <taxon>Lachnospirales</taxon>
        <taxon>Lachnospiraceae</taxon>
        <taxon>Anaerostipes</taxon>
    </lineage>
</organism>
<dbReference type="EMBL" id="CP132968">
    <property type="protein sequence ID" value="WMD16322.1"/>
    <property type="molecule type" value="Genomic_DNA"/>
</dbReference>
<feature type="binding site" evidence="2">
    <location>
        <begin position="203"/>
        <end position="205"/>
    </location>
    <ligand>
        <name>dihydroxyacetone phosphate</name>
        <dbReference type="ChEBI" id="CHEBI:57642"/>
    </ligand>
</feature>
<comment type="cofactor">
    <cofactor evidence="3">
        <name>Zn(2+)</name>
        <dbReference type="ChEBI" id="CHEBI:29105"/>
    </cofactor>
    <text evidence="3">Binds 2 Zn(2+) ions per subunit. One is catalytic and the other provides a structural contribution.</text>
</comment>
<sequence>MMIPMGELLAKAKKEGYGVAAPNVFNRETIEACFLAAKKLRAPIILDVAAVHGIYECADIARYYEKQYPEVPFALNLDHGGAYEDIVKAIHAGFSSVMIDRSTCAYEKNVEEVKEIVKIAHAVGTSVEAELGHVGQGAEYEETRDAGLTKLEEALKYVEETGVDCLAVAVGTSHGVYKGEPHLEFELLDHLSKEVPVPLVLHGGSGTGDENLAKAVRTGIQKVNLNTDVSEAGKQALREALASTEVHGSGKDEFTPKKMNLQQTIAAGVAGFQAELEHYMKLFGSENRW</sequence>
<keyword evidence="3" id="KW-0479">Metal-binding</keyword>
<evidence type="ECO:0000313" key="4">
    <source>
        <dbReference type="EMBL" id="AQP39655.1"/>
    </source>
</evidence>
<dbReference type="EMBL" id="CYXY01000001">
    <property type="protein sequence ID" value="CUM71012.1"/>
    <property type="molecule type" value="Genomic_DNA"/>
</dbReference>
<evidence type="ECO:0000256" key="1">
    <source>
        <dbReference type="PIRSR" id="PIRSR001359-1"/>
    </source>
</evidence>
<dbReference type="EMBL" id="CZAU01000040">
    <property type="protein sequence ID" value="CUQ09001.1"/>
    <property type="molecule type" value="Genomic_DNA"/>
</dbReference>
<name>D4MYB1_ANAHA</name>
<reference evidence="8 14" key="5">
    <citation type="journal article" date="2020" name="Cell Host Microbe">
        <title>Functional and Genomic Variation between Human-Derived Isolates of Lachnospiraceae Reveals Inter- and Intra-Species Diversity.</title>
        <authorList>
            <person name="Sorbara M.T."/>
            <person name="Littmann E.R."/>
            <person name="Fontana E."/>
            <person name="Moody T.U."/>
            <person name="Kohout C.E."/>
            <person name="Gjonbalaj M."/>
            <person name="Eaton V."/>
            <person name="Seok R."/>
            <person name="Leiner I.M."/>
            <person name="Pamer E.G."/>
        </authorList>
    </citation>
    <scope>NUCLEOTIDE SEQUENCE [LARGE SCALE GENOMIC DNA]</scope>
    <source>
        <strain evidence="8 14">MSK.14.57</strain>
    </source>
</reference>
<dbReference type="EMBL" id="CP012098">
    <property type="protein sequence ID" value="AQP39655.1"/>
    <property type="molecule type" value="Genomic_DNA"/>
</dbReference>
<dbReference type="GO" id="GO:0004332">
    <property type="term" value="F:fructose-bisphosphate aldolase activity"/>
    <property type="evidence" value="ECO:0007669"/>
    <property type="project" value="UniProtKB-EC"/>
</dbReference>
<feature type="binding site" evidence="3">
    <location>
        <position position="79"/>
    </location>
    <ligand>
        <name>Zn(2+)</name>
        <dbReference type="ChEBI" id="CHEBI:29105"/>
        <label>1</label>
        <note>catalytic</note>
    </ligand>
</feature>
<feature type="binding site" evidence="3">
    <location>
        <position position="174"/>
    </location>
    <ligand>
        <name>Zn(2+)</name>
        <dbReference type="ChEBI" id="CHEBI:29105"/>
        <label>1</label>
        <note>catalytic</note>
    </ligand>
</feature>
<reference evidence="9" key="7">
    <citation type="submission" date="2023-08" db="EMBL/GenBank/DDBJ databases">
        <title>Complete Genome Sequences of butyrate producing Anaerostipes hadrus strains BA1 and GIF7 isolated from the terminal ileum of a healthy lean male.</title>
        <authorList>
            <person name="Low A."/>
            <person name="Sheludchenko M."/>
            <person name="Cheng H.E."/>
            <person name="Koh X.Q."/>
            <person name="Lee J."/>
        </authorList>
    </citation>
    <scope>NUCLEOTIDE SEQUENCE</scope>
    <source>
        <strain evidence="9">BA1</strain>
    </source>
</reference>
<evidence type="ECO:0000313" key="13">
    <source>
        <dbReference type="Proteomes" id="UP000188159"/>
    </source>
</evidence>
<dbReference type="SUPFAM" id="SSF51569">
    <property type="entry name" value="Aldolase"/>
    <property type="match status" value="1"/>
</dbReference>
<protein>
    <submittedName>
        <fullName evidence="4 8">Fructose-bisphosphate aldolase</fullName>
    </submittedName>
    <submittedName>
        <fullName evidence="5">Ketose-bisphosphate aldolases</fullName>
        <ecNumber evidence="5 6">4.1.2.13</ecNumber>
    </submittedName>
</protein>
<reference evidence="5 10" key="2">
    <citation type="submission" date="2010-03" db="EMBL/GenBank/DDBJ databases">
        <authorList>
            <person name="Pajon A."/>
        </authorList>
    </citation>
    <scope>NUCLEOTIDE SEQUENCE [LARGE SCALE GENOMIC DNA]</scope>
    <source>
        <strain evidence="5 10">SSC/2</strain>
    </source>
</reference>
<dbReference type="Pfam" id="PF01116">
    <property type="entry name" value="F_bP_aldolase"/>
    <property type="match status" value="1"/>
</dbReference>
<dbReference type="GO" id="GO:0008270">
    <property type="term" value="F:zinc ion binding"/>
    <property type="evidence" value="ECO:0007669"/>
    <property type="project" value="InterPro"/>
</dbReference>
<dbReference type="EMBL" id="JAAITB010000005">
    <property type="protein sequence ID" value="NSJ78715.1"/>
    <property type="molecule type" value="Genomic_DNA"/>
</dbReference>
<dbReference type="GeneID" id="92742387"/>
<dbReference type="EMBL" id="FP929061">
    <property type="protein sequence ID" value="CBL37606.1"/>
    <property type="molecule type" value="Genomic_DNA"/>
</dbReference>
<dbReference type="Gene3D" id="3.20.20.70">
    <property type="entry name" value="Aldolase class I"/>
    <property type="match status" value="1"/>
</dbReference>